<reference evidence="1" key="1">
    <citation type="submission" date="2023-05" db="EMBL/GenBank/DDBJ databases">
        <title>Nepenthes gracilis genome sequencing.</title>
        <authorList>
            <person name="Fukushima K."/>
        </authorList>
    </citation>
    <scope>NUCLEOTIDE SEQUENCE</scope>
    <source>
        <strain evidence="1">SING2019-196</strain>
    </source>
</reference>
<dbReference type="EMBL" id="BSYO01000002">
    <property type="protein sequence ID" value="GMH00928.1"/>
    <property type="molecule type" value="Genomic_DNA"/>
</dbReference>
<accession>A0AAD3P7L0</accession>
<proteinExistence type="predicted"/>
<sequence>MEKSDRKMEANWCLNFSKFMGSHHHLCDQGARPSGAIDCTKLSLLTSNFINDQMVECSSSQVSGCTTAVTGTHKQKSRWDRPNDPVSPWSIKKQNILPNLQQNFYSSAQPEIVEAGVGHMEGARQGEKSNAGSVHNCSGQIECSKADSARQDLHDDVPPGFSPPIGGSQLQMSTVLIQCLYEMSVGQLQERFYSRLPVAYGIPTSVIQEFGTP</sequence>
<evidence type="ECO:0000313" key="2">
    <source>
        <dbReference type="Proteomes" id="UP001279734"/>
    </source>
</evidence>
<comment type="caution">
    <text evidence="1">The sequence shown here is derived from an EMBL/GenBank/DDBJ whole genome shotgun (WGS) entry which is preliminary data.</text>
</comment>
<organism evidence="1 2">
    <name type="scientific">Nepenthes gracilis</name>
    <name type="common">Slender pitcher plant</name>
    <dbReference type="NCBI Taxonomy" id="150966"/>
    <lineage>
        <taxon>Eukaryota</taxon>
        <taxon>Viridiplantae</taxon>
        <taxon>Streptophyta</taxon>
        <taxon>Embryophyta</taxon>
        <taxon>Tracheophyta</taxon>
        <taxon>Spermatophyta</taxon>
        <taxon>Magnoliopsida</taxon>
        <taxon>eudicotyledons</taxon>
        <taxon>Gunneridae</taxon>
        <taxon>Pentapetalae</taxon>
        <taxon>Caryophyllales</taxon>
        <taxon>Nepenthaceae</taxon>
        <taxon>Nepenthes</taxon>
    </lineage>
</organism>
<name>A0AAD3P7L0_NEPGR</name>
<gene>
    <name evidence="1" type="ORF">Nepgr_002767</name>
</gene>
<keyword evidence="2" id="KW-1185">Reference proteome</keyword>
<dbReference type="Proteomes" id="UP001279734">
    <property type="component" value="Unassembled WGS sequence"/>
</dbReference>
<evidence type="ECO:0000313" key="1">
    <source>
        <dbReference type="EMBL" id="GMH00928.1"/>
    </source>
</evidence>
<dbReference type="AlphaFoldDB" id="A0AAD3P7L0"/>
<protein>
    <submittedName>
        <fullName evidence="1">Uncharacterized protein</fullName>
    </submittedName>
</protein>